<sequence length="417" mass="47338">MASTSQTSSTSAHSAHPYDGLLSFRGELCKDFAYELCYALQERGITVFMDHESTATSILTTTTKKSRFAIVVLSPEYASSTFCLDKLSSIMGYMRGTIFPVFYEVKPSDLRKQEGCLKSAFDMHERVEDPSKMEGWRTALRKVACVSGWTSKHGDSETKLIIKEIVEHCYSFCDVIHDKKGTFMPANKSSQIENGKVEHPFLPQNDCPRCCGCSKKWKLGDTAWLQFDDGLSLCTGCQESAIKVTEECQSPYLNHHMKLEHQHQNPLQLVGRHSVGKYNVLLSFSGETCKDFIDHLYKALQERGISVYRDDEHTDTFIPSTATNSRFAIIVLSPEYVLSDCCFDKLRNIFECMQGKILPIFFNVETSILRKKNGFARTGFDMLDTEDMGKLEWWTTAPKEVADIAGWVSTDWYAMHY</sequence>
<feature type="domain" description="TIR" evidence="5">
    <location>
        <begin position="16"/>
        <end position="166"/>
    </location>
</feature>
<dbReference type="EC" id="3.2.2.6" evidence="1"/>
<dbReference type="Pfam" id="PF01582">
    <property type="entry name" value="TIR"/>
    <property type="match status" value="2"/>
</dbReference>
<evidence type="ECO:0000313" key="6">
    <source>
        <dbReference type="EMBL" id="PRQ19150.1"/>
    </source>
</evidence>
<dbReference type="InterPro" id="IPR000157">
    <property type="entry name" value="TIR_dom"/>
</dbReference>
<proteinExistence type="predicted"/>
<comment type="caution">
    <text evidence="6">The sequence shown here is derived from an EMBL/GenBank/DDBJ whole genome shotgun (WGS) entry which is preliminary data.</text>
</comment>
<dbReference type="Gene3D" id="3.40.50.10140">
    <property type="entry name" value="Toll/interleukin-1 receptor homology (TIR) domain"/>
    <property type="match status" value="2"/>
</dbReference>
<dbReference type="EMBL" id="PDCK01000045">
    <property type="protein sequence ID" value="PRQ19150.1"/>
    <property type="molecule type" value="Genomic_DNA"/>
</dbReference>
<keyword evidence="2" id="KW-0378">Hydrolase</keyword>
<dbReference type="SUPFAM" id="SSF52200">
    <property type="entry name" value="Toll/Interleukin receptor TIR domain"/>
    <property type="match status" value="2"/>
</dbReference>
<accession>A0A2P6PB47</accession>
<name>A0A2P6PB47_ROSCH</name>
<feature type="domain" description="TIR" evidence="5">
    <location>
        <begin position="276"/>
        <end position="417"/>
    </location>
</feature>
<dbReference type="PROSITE" id="PS50104">
    <property type="entry name" value="TIR"/>
    <property type="match status" value="2"/>
</dbReference>
<dbReference type="Gramene" id="PRQ19150">
    <property type="protein sequence ID" value="PRQ19150"/>
    <property type="gene ID" value="RchiOBHm_Chr7g0213991"/>
</dbReference>
<evidence type="ECO:0000256" key="2">
    <source>
        <dbReference type="ARBA" id="ARBA00022801"/>
    </source>
</evidence>
<reference evidence="6 7" key="1">
    <citation type="journal article" date="2018" name="Nat. Genet.">
        <title>The Rosa genome provides new insights in the design of modern roses.</title>
        <authorList>
            <person name="Bendahmane M."/>
        </authorList>
    </citation>
    <scope>NUCLEOTIDE SEQUENCE [LARGE SCALE GENOMIC DNA]</scope>
    <source>
        <strain evidence="7">cv. Old Blush</strain>
    </source>
</reference>
<evidence type="ECO:0000256" key="4">
    <source>
        <dbReference type="ARBA" id="ARBA00047304"/>
    </source>
</evidence>
<evidence type="ECO:0000256" key="1">
    <source>
        <dbReference type="ARBA" id="ARBA00011982"/>
    </source>
</evidence>
<comment type="catalytic activity">
    <reaction evidence="4">
        <text>NAD(+) + H2O = ADP-D-ribose + nicotinamide + H(+)</text>
        <dbReference type="Rhea" id="RHEA:16301"/>
        <dbReference type="ChEBI" id="CHEBI:15377"/>
        <dbReference type="ChEBI" id="CHEBI:15378"/>
        <dbReference type="ChEBI" id="CHEBI:17154"/>
        <dbReference type="ChEBI" id="CHEBI:57540"/>
        <dbReference type="ChEBI" id="CHEBI:57967"/>
        <dbReference type="EC" id="3.2.2.6"/>
    </reaction>
    <physiologicalReaction direction="left-to-right" evidence="4">
        <dbReference type="Rhea" id="RHEA:16302"/>
    </physiologicalReaction>
</comment>
<evidence type="ECO:0000256" key="3">
    <source>
        <dbReference type="ARBA" id="ARBA00023027"/>
    </source>
</evidence>
<evidence type="ECO:0000313" key="7">
    <source>
        <dbReference type="Proteomes" id="UP000238479"/>
    </source>
</evidence>
<dbReference type="OMA" id="HERSGVH"/>
<organism evidence="6 7">
    <name type="scientific">Rosa chinensis</name>
    <name type="common">China rose</name>
    <dbReference type="NCBI Taxonomy" id="74649"/>
    <lineage>
        <taxon>Eukaryota</taxon>
        <taxon>Viridiplantae</taxon>
        <taxon>Streptophyta</taxon>
        <taxon>Embryophyta</taxon>
        <taxon>Tracheophyta</taxon>
        <taxon>Spermatophyta</taxon>
        <taxon>Magnoliopsida</taxon>
        <taxon>eudicotyledons</taxon>
        <taxon>Gunneridae</taxon>
        <taxon>Pentapetalae</taxon>
        <taxon>rosids</taxon>
        <taxon>fabids</taxon>
        <taxon>Rosales</taxon>
        <taxon>Rosaceae</taxon>
        <taxon>Rosoideae</taxon>
        <taxon>Rosoideae incertae sedis</taxon>
        <taxon>Rosa</taxon>
    </lineage>
</organism>
<dbReference type="STRING" id="74649.A0A2P6PB47"/>
<dbReference type="GO" id="GO:0007165">
    <property type="term" value="P:signal transduction"/>
    <property type="evidence" value="ECO:0007669"/>
    <property type="project" value="InterPro"/>
</dbReference>
<gene>
    <name evidence="6" type="ORF">RchiOBHm_Chr7g0213991</name>
</gene>
<keyword evidence="3" id="KW-0520">NAD</keyword>
<dbReference type="AlphaFoldDB" id="A0A2P6PB47"/>
<dbReference type="SMART" id="SM00255">
    <property type="entry name" value="TIR"/>
    <property type="match status" value="2"/>
</dbReference>
<evidence type="ECO:0000259" key="5">
    <source>
        <dbReference type="PROSITE" id="PS50104"/>
    </source>
</evidence>
<dbReference type="PANTHER" id="PTHR32009">
    <property type="entry name" value="TMV RESISTANCE PROTEIN N-LIKE"/>
    <property type="match status" value="1"/>
</dbReference>
<dbReference type="Proteomes" id="UP000238479">
    <property type="component" value="Chromosome 7"/>
</dbReference>
<dbReference type="InterPro" id="IPR035897">
    <property type="entry name" value="Toll_tir_struct_dom_sf"/>
</dbReference>
<keyword evidence="7" id="KW-1185">Reference proteome</keyword>
<dbReference type="PANTHER" id="PTHR32009:SF39">
    <property type="entry name" value="TIR DOMAIN-CONTAINING PROTEIN"/>
    <property type="match status" value="1"/>
</dbReference>
<protein>
    <recommendedName>
        <fullName evidence="1">ADP-ribosyl cyclase/cyclic ADP-ribose hydrolase</fullName>
        <ecNumber evidence="1">3.2.2.6</ecNumber>
    </recommendedName>
</protein>
<dbReference type="GO" id="GO:0061809">
    <property type="term" value="F:NAD+ nucleosidase activity, cyclic ADP-ribose generating"/>
    <property type="evidence" value="ECO:0007669"/>
    <property type="project" value="UniProtKB-EC"/>
</dbReference>